<keyword evidence="4" id="KW-1185">Reference proteome</keyword>
<dbReference type="SUPFAM" id="SSF50242">
    <property type="entry name" value="TIMP-like"/>
    <property type="match status" value="1"/>
</dbReference>
<proteinExistence type="predicted"/>
<protein>
    <submittedName>
        <fullName evidence="3">Uncharacterized protein</fullName>
    </submittedName>
</protein>
<comment type="subcellular location">
    <subcellularLocation>
        <location evidence="1">Secreted</location>
    </subcellularLocation>
</comment>
<dbReference type="Gene3D" id="2.40.50.120">
    <property type="match status" value="1"/>
</dbReference>
<dbReference type="InterPro" id="IPR001820">
    <property type="entry name" value="TIMP"/>
</dbReference>
<dbReference type="Proteomes" id="UP001501352">
    <property type="component" value="Unassembled WGS sequence"/>
</dbReference>
<evidence type="ECO:0000256" key="1">
    <source>
        <dbReference type="ARBA" id="ARBA00004613"/>
    </source>
</evidence>
<evidence type="ECO:0000313" key="3">
    <source>
        <dbReference type="EMBL" id="GAA0611855.1"/>
    </source>
</evidence>
<dbReference type="InterPro" id="IPR008993">
    <property type="entry name" value="TIMP-like_OB-fold"/>
</dbReference>
<dbReference type="Pfam" id="PF00965">
    <property type="entry name" value="TIMP"/>
    <property type="match status" value="1"/>
</dbReference>
<comment type="caution">
    <text evidence="3">The sequence shown here is derived from an EMBL/GenBank/DDBJ whole genome shotgun (WGS) entry which is preliminary data.</text>
</comment>
<name>A0ABN1GHV0_9CAUL</name>
<accession>A0ABN1GHV0</accession>
<organism evidence="3 4">
    <name type="scientific">Brevundimonas kwangchunensis</name>
    <dbReference type="NCBI Taxonomy" id="322163"/>
    <lineage>
        <taxon>Bacteria</taxon>
        <taxon>Pseudomonadati</taxon>
        <taxon>Pseudomonadota</taxon>
        <taxon>Alphaproteobacteria</taxon>
        <taxon>Caulobacterales</taxon>
        <taxon>Caulobacteraceae</taxon>
        <taxon>Brevundimonas</taxon>
    </lineage>
</organism>
<keyword evidence="2" id="KW-0964">Secreted</keyword>
<evidence type="ECO:0000313" key="4">
    <source>
        <dbReference type="Proteomes" id="UP001501352"/>
    </source>
</evidence>
<evidence type="ECO:0000256" key="2">
    <source>
        <dbReference type="ARBA" id="ARBA00022525"/>
    </source>
</evidence>
<gene>
    <name evidence="3" type="ORF">GCM10009422_03450</name>
</gene>
<dbReference type="EMBL" id="BAAAGA010000001">
    <property type="protein sequence ID" value="GAA0611855.1"/>
    <property type="molecule type" value="Genomic_DNA"/>
</dbReference>
<sequence length="124" mass="13312">MPVLAAGAAWACSCVRHDSAAQQLAEADVMFVGRMTSFSNHAMGDDWPHAMHMARFEVSRTIKGEALAELAVMHATDAPMCGVRFEMGRETVILARVQDGVLTTSACSAPQFPLADYERAARAG</sequence>
<dbReference type="RefSeq" id="WP_343789418.1">
    <property type="nucleotide sequence ID" value="NZ_BAAAGA010000001.1"/>
</dbReference>
<reference evidence="3 4" key="1">
    <citation type="journal article" date="2019" name="Int. J. Syst. Evol. Microbiol.">
        <title>The Global Catalogue of Microorganisms (GCM) 10K type strain sequencing project: providing services to taxonomists for standard genome sequencing and annotation.</title>
        <authorList>
            <consortium name="The Broad Institute Genomics Platform"/>
            <consortium name="The Broad Institute Genome Sequencing Center for Infectious Disease"/>
            <person name="Wu L."/>
            <person name="Ma J."/>
        </authorList>
    </citation>
    <scope>NUCLEOTIDE SEQUENCE [LARGE SCALE GENOMIC DNA]</scope>
    <source>
        <strain evidence="3 4">JCM 12928</strain>
    </source>
</reference>